<keyword evidence="7" id="KW-0456">Lyase</keyword>
<gene>
    <name evidence="12" type="primary">pheA</name>
    <name evidence="12" type="ORF">GCM10011410_16460</name>
</gene>
<evidence type="ECO:0000313" key="13">
    <source>
        <dbReference type="Proteomes" id="UP000641514"/>
    </source>
</evidence>
<dbReference type="EC" id="4.2.1.51" evidence="2"/>
<dbReference type="EMBL" id="BMJH01000001">
    <property type="protein sequence ID" value="GGC64615.1"/>
    <property type="molecule type" value="Genomic_DNA"/>
</dbReference>
<dbReference type="GO" id="GO:0009094">
    <property type="term" value="P:L-phenylalanine biosynthetic process"/>
    <property type="evidence" value="ECO:0007669"/>
    <property type="project" value="UniProtKB-KW"/>
</dbReference>
<dbReference type="InterPro" id="IPR001086">
    <property type="entry name" value="Preph_deHydtase"/>
</dbReference>
<evidence type="ECO:0000256" key="6">
    <source>
        <dbReference type="ARBA" id="ARBA00023222"/>
    </source>
</evidence>
<dbReference type="InterPro" id="IPR002912">
    <property type="entry name" value="ACT_dom"/>
</dbReference>
<evidence type="ECO:0000313" key="12">
    <source>
        <dbReference type="EMBL" id="GGC64615.1"/>
    </source>
</evidence>
<evidence type="ECO:0000256" key="2">
    <source>
        <dbReference type="ARBA" id="ARBA00013147"/>
    </source>
</evidence>
<comment type="pathway">
    <text evidence="1">Amino-acid biosynthesis; L-phenylalanine biosynthesis; phenylpyruvate from prephenate: step 1/1.</text>
</comment>
<dbReference type="SUPFAM" id="SSF55021">
    <property type="entry name" value="ACT-like"/>
    <property type="match status" value="1"/>
</dbReference>
<keyword evidence="5" id="KW-0057">Aromatic amino acid biosynthesis</keyword>
<dbReference type="CDD" id="cd04905">
    <property type="entry name" value="ACT_CM-PDT"/>
    <property type="match status" value="1"/>
</dbReference>
<dbReference type="GO" id="GO:0005737">
    <property type="term" value="C:cytoplasm"/>
    <property type="evidence" value="ECO:0007669"/>
    <property type="project" value="TreeGrafter"/>
</dbReference>
<accession>A0A916UA01</accession>
<dbReference type="GO" id="GO:0004664">
    <property type="term" value="F:prephenate dehydratase activity"/>
    <property type="evidence" value="ECO:0007669"/>
    <property type="project" value="UniProtKB-EC"/>
</dbReference>
<evidence type="ECO:0000259" key="10">
    <source>
        <dbReference type="PROSITE" id="PS51171"/>
    </source>
</evidence>
<comment type="catalytic activity">
    <reaction evidence="8">
        <text>prephenate + H(+) = 3-phenylpyruvate + CO2 + H2O</text>
        <dbReference type="Rhea" id="RHEA:21648"/>
        <dbReference type="ChEBI" id="CHEBI:15377"/>
        <dbReference type="ChEBI" id="CHEBI:15378"/>
        <dbReference type="ChEBI" id="CHEBI:16526"/>
        <dbReference type="ChEBI" id="CHEBI:18005"/>
        <dbReference type="ChEBI" id="CHEBI:29934"/>
        <dbReference type="EC" id="4.2.1.51"/>
    </reaction>
</comment>
<dbReference type="SUPFAM" id="SSF53850">
    <property type="entry name" value="Periplasmic binding protein-like II"/>
    <property type="match status" value="1"/>
</dbReference>
<dbReference type="PIRSF" id="PIRSF001500">
    <property type="entry name" value="Chor_mut_pdt_Ppr"/>
    <property type="match status" value="1"/>
</dbReference>
<organism evidence="12 13">
    <name type="scientific">Hoyosella rhizosphaerae</name>
    <dbReference type="NCBI Taxonomy" id="1755582"/>
    <lineage>
        <taxon>Bacteria</taxon>
        <taxon>Bacillati</taxon>
        <taxon>Actinomycetota</taxon>
        <taxon>Actinomycetes</taxon>
        <taxon>Mycobacteriales</taxon>
        <taxon>Hoyosellaceae</taxon>
        <taxon>Hoyosella</taxon>
    </lineage>
</organism>
<dbReference type="AlphaFoldDB" id="A0A916UA01"/>
<dbReference type="PANTHER" id="PTHR21022">
    <property type="entry name" value="PREPHENATE DEHYDRATASE P PROTEIN"/>
    <property type="match status" value="1"/>
</dbReference>
<evidence type="ECO:0000259" key="11">
    <source>
        <dbReference type="PROSITE" id="PS51671"/>
    </source>
</evidence>
<evidence type="ECO:0000256" key="8">
    <source>
        <dbReference type="ARBA" id="ARBA00047848"/>
    </source>
</evidence>
<dbReference type="InterPro" id="IPR008242">
    <property type="entry name" value="Chor_mutase/pphenate_deHydtase"/>
</dbReference>
<evidence type="ECO:0000256" key="4">
    <source>
        <dbReference type="ARBA" id="ARBA00022605"/>
    </source>
</evidence>
<keyword evidence="6" id="KW-0584">Phenylalanine biosynthesis</keyword>
<dbReference type="InterPro" id="IPR045865">
    <property type="entry name" value="ACT-like_dom_sf"/>
</dbReference>
<proteinExistence type="predicted"/>
<dbReference type="PANTHER" id="PTHR21022:SF19">
    <property type="entry name" value="PREPHENATE DEHYDRATASE-RELATED"/>
    <property type="match status" value="1"/>
</dbReference>
<dbReference type="Gene3D" id="3.30.70.260">
    <property type="match status" value="1"/>
</dbReference>
<dbReference type="CDD" id="cd13632">
    <property type="entry name" value="PBP2_Aa-PDT_like"/>
    <property type="match status" value="1"/>
</dbReference>
<dbReference type="PROSITE" id="PS51171">
    <property type="entry name" value="PREPHENATE_DEHYDR_3"/>
    <property type="match status" value="1"/>
</dbReference>
<evidence type="ECO:0000256" key="9">
    <source>
        <dbReference type="PIRSR" id="PIRSR001500-2"/>
    </source>
</evidence>
<dbReference type="Gene3D" id="3.40.190.10">
    <property type="entry name" value="Periplasmic binding protein-like II"/>
    <property type="match status" value="2"/>
</dbReference>
<comment type="caution">
    <text evidence="12">The sequence shown here is derived from an EMBL/GenBank/DDBJ whole genome shotgun (WGS) entry which is preliminary data.</text>
</comment>
<dbReference type="NCBIfam" id="NF008865">
    <property type="entry name" value="PRK11898.1"/>
    <property type="match status" value="1"/>
</dbReference>
<evidence type="ECO:0000256" key="1">
    <source>
        <dbReference type="ARBA" id="ARBA00004741"/>
    </source>
</evidence>
<keyword evidence="13" id="KW-1185">Reference proteome</keyword>
<sequence length="312" mass="32873">MQRSLIPVLRIAYFGPAGTFTEAALESMERNGTINEPVTRISAPSPPAALDMVRNGVADQACVPIESSVEGPVIPTLDSLATHQRLQIVAEIELPITFTIAVRPGTPVEAIKTVAAYPVAAAQVAQWIAKNLPEAHIVAATSNAAAADDVCENEADAAVTTAIAADQRGLQRFADKVADVEGASTSFVLVQAPTAPPARTGSDRTSIVLGLPNKPGSLAAAMNEFALRGIDLTRIQSRPTRTGMGTYRFYIDCRGHIDDTAVGEALKALHRNGADVRYLGSWPTTVTDASSPPDDSAETAWLAALRQGEDHT</sequence>
<dbReference type="RefSeq" id="WP_241012557.1">
    <property type="nucleotide sequence ID" value="NZ_BMJH01000001.1"/>
</dbReference>
<reference evidence="12" key="1">
    <citation type="journal article" date="2014" name="Int. J. Syst. Evol. Microbiol.">
        <title>Complete genome sequence of Corynebacterium casei LMG S-19264T (=DSM 44701T), isolated from a smear-ripened cheese.</title>
        <authorList>
            <consortium name="US DOE Joint Genome Institute (JGI-PGF)"/>
            <person name="Walter F."/>
            <person name="Albersmeier A."/>
            <person name="Kalinowski J."/>
            <person name="Ruckert C."/>
        </authorList>
    </citation>
    <scope>NUCLEOTIDE SEQUENCE</scope>
    <source>
        <strain evidence="12">CGMCC 1.15478</strain>
    </source>
</reference>
<dbReference type="Pfam" id="PF01842">
    <property type="entry name" value="ACT"/>
    <property type="match status" value="1"/>
</dbReference>
<protein>
    <recommendedName>
        <fullName evidence="3">Prephenate dehydratase</fullName>
        <ecNumber evidence="2">4.2.1.51</ecNumber>
    </recommendedName>
</protein>
<dbReference type="Pfam" id="PF00800">
    <property type="entry name" value="PDT"/>
    <property type="match status" value="1"/>
</dbReference>
<reference evidence="12" key="2">
    <citation type="submission" date="2020-09" db="EMBL/GenBank/DDBJ databases">
        <authorList>
            <person name="Sun Q."/>
            <person name="Zhou Y."/>
        </authorList>
    </citation>
    <scope>NUCLEOTIDE SEQUENCE</scope>
    <source>
        <strain evidence="12">CGMCC 1.15478</strain>
    </source>
</reference>
<feature type="domain" description="ACT" evidence="11">
    <location>
        <begin position="206"/>
        <end position="283"/>
    </location>
</feature>
<dbReference type="PROSITE" id="PS51671">
    <property type="entry name" value="ACT"/>
    <property type="match status" value="1"/>
</dbReference>
<dbReference type="FunFam" id="3.40.190.10:FF:000064">
    <property type="entry name" value="Prephenate dehydratase"/>
    <property type="match status" value="1"/>
</dbReference>
<dbReference type="FunFam" id="3.30.70.260:FF:000012">
    <property type="entry name" value="Prephenate dehydratase"/>
    <property type="match status" value="1"/>
</dbReference>
<dbReference type="Proteomes" id="UP000641514">
    <property type="component" value="Unassembled WGS sequence"/>
</dbReference>
<feature type="site" description="Essential for prephenate dehydratase activity" evidence="9">
    <location>
        <position position="185"/>
    </location>
</feature>
<evidence type="ECO:0000256" key="5">
    <source>
        <dbReference type="ARBA" id="ARBA00023141"/>
    </source>
</evidence>
<feature type="domain" description="Prephenate dehydratase" evidence="10">
    <location>
        <begin position="10"/>
        <end position="192"/>
    </location>
</feature>
<name>A0A916UA01_9ACTN</name>
<evidence type="ECO:0000256" key="7">
    <source>
        <dbReference type="ARBA" id="ARBA00023239"/>
    </source>
</evidence>
<keyword evidence="4" id="KW-0028">Amino-acid biosynthesis</keyword>
<evidence type="ECO:0000256" key="3">
    <source>
        <dbReference type="ARBA" id="ARBA00021872"/>
    </source>
</evidence>